<comment type="similarity">
    <text evidence="1">Belongs to the peptidase C40 family.</text>
</comment>
<dbReference type="AlphaFoldDB" id="A0A6J4LWN4"/>
<reference evidence="9" key="1">
    <citation type="submission" date="2020-02" db="EMBL/GenBank/DDBJ databases">
        <authorList>
            <person name="Meier V. D."/>
        </authorList>
    </citation>
    <scope>NUCLEOTIDE SEQUENCE</scope>
    <source>
        <strain evidence="9">AVDCRST_MAG24</strain>
    </source>
</reference>
<evidence type="ECO:0000256" key="7">
    <source>
        <dbReference type="SAM" id="SignalP"/>
    </source>
</evidence>
<evidence type="ECO:0000256" key="6">
    <source>
        <dbReference type="SAM" id="MobiDB-lite"/>
    </source>
</evidence>
<dbReference type="PANTHER" id="PTHR47359:SF3">
    <property type="entry name" value="NLP_P60 DOMAIN-CONTAINING PROTEIN-RELATED"/>
    <property type="match status" value="1"/>
</dbReference>
<dbReference type="InterPro" id="IPR000064">
    <property type="entry name" value="NLP_P60_dom"/>
</dbReference>
<keyword evidence="7" id="KW-0732">Signal</keyword>
<evidence type="ECO:0000256" key="2">
    <source>
        <dbReference type="ARBA" id="ARBA00022670"/>
    </source>
</evidence>
<dbReference type="GO" id="GO:0006508">
    <property type="term" value="P:proteolysis"/>
    <property type="evidence" value="ECO:0007669"/>
    <property type="project" value="UniProtKB-KW"/>
</dbReference>
<dbReference type="Pfam" id="PF00877">
    <property type="entry name" value="NLPC_P60"/>
    <property type="match status" value="1"/>
</dbReference>
<gene>
    <name evidence="9" type="ORF">AVDCRST_MAG24-1332</name>
</gene>
<dbReference type="InterPro" id="IPR051794">
    <property type="entry name" value="PG_Endopeptidase_C40"/>
</dbReference>
<proteinExistence type="inferred from homology"/>
<evidence type="ECO:0000256" key="1">
    <source>
        <dbReference type="ARBA" id="ARBA00007074"/>
    </source>
</evidence>
<dbReference type="GO" id="GO:0008234">
    <property type="term" value="F:cysteine-type peptidase activity"/>
    <property type="evidence" value="ECO:0007669"/>
    <property type="project" value="UniProtKB-KW"/>
</dbReference>
<keyword evidence="4" id="KW-0788">Thiol protease</keyword>
<dbReference type="PANTHER" id="PTHR47359">
    <property type="entry name" value="PEPTIDOGLYCAN DL-ENDOPEPTIDASE CWLO"/>
    <property type="match status" value="1"/>
</dbReference>
<sequence length="355" mass="37611">MSDGRMRLYGALSTLCLTALGTSVLSATPSSAEPTIADVRERVSTLYHEAEQASERVNDARIRLESAKGRLERLHDRVQDQRAEYRDVRDQVVATVRAQVQGETLATASQVLLSSDPDAFIHQMTTVDEYTMHQTELARRLEDQAAELDVREERAQRVVAAIATDRAALAEDEAEIEQKAAAAQALLDRLEEERREAREALRARQAAQVSRDASRTTSRTTSRTATSPAPEAAAPAAPVSGTAAAAVQFALAEVGDSYVYGAAGPDAYDCSGLMMMAWAQAGVALPHSSGAQMSSGTPVSTSALQPGDLVFYYSPVSHVGMYIGGGTVVHAANPSTGVNTAPVASMPIAGAVRPG</sequence>
<evidence type="ECO:0000256" key="3">
    <source>
        <dbReference type="ARBA" id="ARBA00022801"/>
    </source>
</evidence>
<feature type="compositionally biased region" description="Low complexity" evidence="6">
    <location>
        <begin position="203"/>
        <end position="235"/>
    </location>
</feature>
<feature type="coiled-coil region" evidence="5">
    <location>
        <begin position="36"/>
        <end position="91"/>
    </location>
</feature>
<evidence type="ECO:0000256" key="4">
    <source>
        <dbReference type="ARBA" id="ARBA00022807"/>
    </source>
</evidence>
<dbReference type="PROSITE" id="PS51935">
    <property type="entry name" value="NLPC_P60"/>
    <property type="match status" value="1"/>
</dbReference>
<protein>
    <submittedName>
        <fullName evidence="9">Cell wall-associated hydrolases (Invasion-associated proteins)</fullName>
    </submittedName>
</protein>
<keyword evidence="5" id="KW-0175">Coiled coil</keyword>
<feature type="region of interest" description="Disordered" evidence="6">
    <location>
        <begin position="198"/>
        <end position="235"/>
    </location>
</feature>
<evidence type="ECO:0000259" key="8">
    <source>
        <dbReference type="PROSITE" id="PS51935"/>
    </source>
</evidence>
<evidence type="ECO:0000256" key="5">
    <source>
        <dbReference type="SAM" id="Coils"/>
    </source>
</evidence>
<accession>A0A6J4LWN4</accession>
<keyword evidence="3 9" id="KW-0378">Hydrolase</keyword>
<keyword evidence="2" id="KW-0645">Protease</keyword>
<dbReference type="SUPFAM" id="SSF54001">
    <property type="entry name" value="Cysteine proteinases"/>
    <property type="match status" value="1"/>
</dbReference>
<dbReference type="InterPro" id="IPR038765">
    <property type="entry name" value="Papain-like_cys_pep_sf"/>
</dbReference>
<name>A0A6J4LWN4_9ACTN</name>
<evidence type="ECO:0000313" key="9">
    <source>
        <dbReference type="EMBL" id="CAA9341918.1"/>
    </source>
</evidence>
<feature type="chain" id="PRO_5026882285" evidence="7">
    <location>
        <begin position="33"/>
        <end position="355"/>
    </location>
</feature>
<feature type="signal peptide" evidence="7">
    <location>
        <begin position="1"/>
        <end position="32"/>
    </location>
</feature>
<dbReference type="Gene3D" id="3.90.1720.10">
    <property type="entry name" value="endopeptidase domain like (from Nostoc punctiforme)"/>
    <property type="match status" value="1"/>
</dbReference>
<feature type="domain" description="NlpC/P60" evidence="8">
    <location>
        <begin position="240"/>
        <end position="355"/>
    </location>
</feature>
<organism evidence="9">
    <name type="scientific">uncultured Nocardioidaceae bacterium</name>
    <dbReference type="NCBI Taxonomy" id="253824"/>
    <lineage>
        <taxon>Bacteria</taxon>
        <taxon>Bacillati</taxon>
        <taxon>Actinomycetota</taxon>
        <taxon>Actinomycetes</taxon>
        <taxon>Propionibacteriales</taxon>
        <taxon>Nocardioidaceae</taxon>
        <taxon>environmental samples</taxon>
    </lineage>
</organism>
<dbReference type="EMBL" id="CADCUF010000203">
    <property type="protein sequence ID" value="CAA9341918.1"/>
    <property type="molecule type" value="Genomic_DNA"/>
</dbReference>